<dbReference type="InterPro" id="IPR005819">
    <property type="entry name" value="H1/H5"/>
</dbReference>
<name>A0ABP1AI32_9BRYO</name>
<accession>A0ABP1AI32</accession>
<reference evidence="9" key="1">
    <citation type="submission" date="2024-03" db="EMBL/GenBank/DDBJ databases">
        <authorList>
            <consortium name="ELIXIR-Norway"/>
            <consortium name="Elixir Norway"/>
        </authorList>
    </citation>
    <scope>NUCLEOTIDE SEQUENCE</scope>
</reference>
<dbReference type="PRINTS" id="PR00624">
    <property type="entry name" value="HISTONEH5"/>
</dbReference>
<evidence type="ECO:0000256" key="6">
    <source>
        <dbReference type="RuleBase" id="RU003894"/>
    </source>
</evidence>
<dbReference type="PANTHER" id="PTHR11467">
    <property type="entry name" value="HISTONE H1"/>
    <property type="match status" value="1"/>
</dbReference>
<feature type="compositionally biased region" description="Basic residues" evidence="7">
    <location>
        <begin position="205"/>
        <end position="227"/>
    </location>
</feature>
<evidence type="ECO:0000256" key="1">
    <source>
        <dbReference type="ARBA" id="ARBA00004123"/>
    </source>
</evidence>
<keyword evidence="3 6" id="KW-0158">Chromosome</keyword>
<keyword evidence="5 6" id="KW-0539">Nucleus</keyword>
<gene>
    <name evidence="9" type="ORF">CSSPJE1EN2_LOCUS5203</name>
</gene>
<evidence type="ECO:0000256" key="4">
    <source>
        <dbReference type="ARBA" id="ARBA00023125"/>
    </source>
</evidence>
<dbReference type="CDD" id="cd00073">
    <property type="entry name" value="H15"/>
    <property type="match status" value="1"/>
</dbReference>
<keyword evidence="10" id="KW-1185">Reference proteome</keyword>
<dbReference type="SUPFAM" id="SSF46785">
    <property type="entry name" value="Winged helix' DNA-binding domain"/>
    <property type="match status" value="1"/>
</dbReference>
<feature type="compositionally biased region" description="Low complexity" evidence="7">
    <location>
        <begin position="228"/>
        <end position="244"/>
    </location>
</feature>
<dbReference type="SMART" id="SM00526">
    <property type="entry name" value="H15"/>
    <property type="match status" value="1"/>
</dbReference>
<dbReference type="PROSITE" id="PS51504">
    <property type="entry name" value="H15"/>
    <property type="match status" value="1"/>
</dbReference>
<dbReference type="Pfam" id="PF00538">
    <property type="entry name" value="Linker_histone"/>
    <property type="match status" value="1"/>
</dbReference>
<sequence>MEDSMEAVVKEKKVKALSKEKKPRAGSNVVAASHPSYLLMVKDAIGSLKERTGSSQYAIAKYLEEMYKSGLPPNFKKILSVQLRNMTKQGKVYKVKNSFKLSDDLKKPVKAPKSIPAIKGSKEIKAVRKSVVIGNPNAMGAAAKPAKAPKPSRPDTKSVKVPKAAAAAAKPRKVAPSTATKKAGEKLTAPTKKPAAKNAPSLRKTTPKKKGPKSLKTVKAKTTKRATGKASKAVASPAAKKAKK</sequence>
<comment type="subcellular location">
    <subcellularLocation>
        <location evidence="2">Chromosome</location>
    </subcellularLocation>
    <subcellularLocation>
        <location evidence="1 6">Nucleus</location>
    </subcellularLocation>
</comment>
<proteinExistence type="inferred from homology"/>
<dbReference type="PANTHER" id="PTHR11467:SF36">
    <property type="entry name" value="HISTONE 24-RELATED"/>
    <property type="match status" value="1"/>
</dbReference>
<dbReference type="Gene3D" id="1.10.10.10">
    <property type="entry name" value="Winged helix-like DNA-binding domain superfamily/Winged helix DNA-binding domain"/>
    <property type="match status" value="1"/>
</dbReference>
<dbReference type="InterPro" id="IPR036390">
    <property type="entry name" value="WH_DNA-bd_sf"/>
</dbReference>
<evidence type="ECO:0000256" key="2">
    <source>
        <dbReference type="ARBA" id="ARBA00004286"/>
    </source>
</evidence>
<evidence type="ECO:0000313" key="9">
    <source>
        <dbReference type="EMBL" id="CAK9862208.1"/>
    </source>
</evidence>
<dbReference type="InterPro" id="IPR005818">
    <property type="entry name" value="Histone_H1/H5_H15"/>
</dbReference>
<organism evidence="9 10">
    <name type="scientific">Sphagnum jensenii</name>
    <dbReference type="NCBI Taxonomy" id="128206"/>
    <lineage>
        <taxon>Eukaryota</taxon>
        <taxon>Viridiplantae</taxon>
        <taxon>Streptophyta</taxon>
        <taxon>Embryophyta</taxon>
        <taxon>Bryophyta</taxon>
        <taxon>Sphagnophytina</taxon>
        <taxon>Sphagnopsida</taxon>
        <taxon>Sphagnales</taxon>
        <taxon>Sphagnaceae</taxon>
        <taxon>Sphagnum</taxon>
    </lineage>
</organism>
<evidence type="ECO:0000313" key="10">
    <source>
        <dbReference type="Proteomes" id="UP001497522"/>
    </source>
</evidence>
<comment type="similarity">
    <text evidence="6">Belongs to the histone H1/H5 family.</text>
</comment>
<dbReference type="InterPro" id="IPR036388">
    <property type="entry name" value="WH-like_DNA-bd_sf"/>
</dbReference>
<evidence type="ECO:0000256" key="3">
    <source>
        <dbReference type="ARBA" id="ARBA00022454"/>
    </source>
</evidence>
<keyword evidence="4 6" id="KW-0238">DNA-binding</keyword>
<protein>
    <recommendedName>
        <fullName evidence="8">H15 domain-containing protein</fullName>
    </recommendedName>
</protein>
<dbReference type="Proteomes" id="UP001497522">
    <property type="component" value="Chromosome 12"/>
</dbReference>
<dbReference type="EMBL" id="OZ023713">
    <property type="protein sequence ID" value="CAK9862208.1"/>
    <property type="molecule type" value="Genomic_DNA"/>
</dbReference>
<feature type="domain" description="H15" evidence="8">
    <location>
        <begin position="33"/>
        <end position="103"/>
    </location>
</feature>
<evidence type="ECO:0000256" key="5">
    <source>
        <dbReference type="ARBA" id="ARBA00023242"/>
    </source>
</evidence>
<evidence type="ECO:0000256" key="7">
    <source>
        <dbReference type="SAM" id="MobiDB-lite"/>
    </source>
</evidence>
<evidence type="ECO:0000259" key="8">
    <source>
        <dbReference type="PROSITE" id="PS51504"/>
    </source>
</evidence>
<feature type="compositionally biased region" description="Low complexity" evidence="7">
    <location>
        <begin position="159"/>
        <end position="169"/>
    </location>
</feature>
<feature type="region of interest" description="Disordered" evidence="7">
    <location>
        <begin position="135"/>
        <end position="244"/>
    </location>
</feature>
<feature type="compositionally biased region" description="Low complexity" evidence="7">
    <location>
        <begin position="186"/>
        <end position="200"/>
    </location>
</feature>